<evidence type="ECO:0000313" key="1">
    <source>
        <dbReference type="EMBL" id="EYC13258.1"/>
    </source>
</evidence>
<keyword evidence="2" id="KW-1185">Reference proteome</keyword>
<accession>A0A016UF61</accession>
<dbReference type="EMBL" id="JARK01001380">
    <property type="protein sequence ID" value="EYC13258.1"/>
    <property type="molecule type" value="Genomic_DNA"/>
</dbReference>
<comment type="caution">
    <text evidence="1">The sequence shown here is derived from an EMBL/GenBank/DDBJ whole genome shotgun (WGS) entry which is preliminary data.</text>
</comment>
<sequence length="78" mass="8731">MTEFIRRPASVFISAFSHREIVIEVFFSGKVSGGNASVQNRFADLRGAKKPTFMLDGDDKLAARGRRNAYCLIIQYST</sequence>
<dbReference type="AlphaFoldDB" id="A0A016UF61"/>
<organism evidence="1 2">
    <name type="scientific">Ancylostoma ceylanicum</name>
    <dbReference type="NCBI Taxonomy" id="53326"/>
    <lineage>
        <taxon>Eukaryota</taxon>
        <taxon>Metazoa</taxon>
        <taxon>Ecdysozoa</taxon>
        <taxon>Nematoda</taxon>
        <taxon>Chromadorea</taxon>
        <taxon>Rhabditida</taxon>
        <taxon>Rhabditina</taxon>
        <taxon>Rhabditomorpha</taxon>
        <taxon>Strongyloidea</taxon>
        <taxon>Ancylostomatidae</taxon>
        <taxon>Ancylostomatinae</taxon>
        <taxon>Ancylostoma</taxon>
    </lineage>
</organism>
<dbReference type="Proteomes" id="UP000024635">
    <property type="component" value="Unassembled WGS sequence"/>
</dbReference>
<reference evidence="2" key="1">
    <citation type="journal article" date="2015" name="Nat. Genet.">
        <title>The genome and transcriptome of the zoonotic hookworm Ancylostoma ceylanicum identify infection-specific gene families.</title>
        <authorList>
            <person name="Schwarz E.M."/>
            <person name="Hu Y."/>
            <person name="Antoshechkin I."/>
            <person name="Miller M.M."/>
            <person name="Sternberg P.W."/>
            <person name="Aroian R.V."/>
        </authorList>
    </citation>
    <scope>NUCLEOTIDE SEQUENCE</scope>
    <source>
        <strain evidence="2">HY135</strain>
    </source>
</reference>
<name>A0A016UF61_9BILA</name>
<protein>
    <submittedName>
        <fullName evidence="1">Uncharacterized protein</fullName>
    </submittedName>
</protein>
<gene>
    <name evidence="1" type="primary">Acey_s0044.g1066</name>
    <name evidence="1" type="ORF">Y032_0044g1066</name>
</gene>
<proteinExistence type="predicted"/>
<evidence type="ECO:0000313" key="2">
    <source>
        <dbReference type="Proteomes" id="UP000024635"/>
    </source>
</evidence>